<dbReference type="Pfam" id="PF01429">
    <property type="entry name" value="MBD"/>
    <property type="match status" value="1"/>
</dbReference>
<keyword evidence="9" id="KW-1185">Reference proteome</keyword>
<feature type="compositionally biased region" description="Polar residues" evidence="6">
    <location>
        <begin position="145"/>
        <end position="159"/>
    </location>
</feature>
<evidence type="ECO:0000256" key="3">
    <source>
        <dbReference type="ARBA" id="ARBA00023125"/>
    </source>
</evidence>
<sequence length="549" mass="61072">MSGEKPPEWLPDGWIMELRTTRSGSKYRCYIDPFTGSKFYSGKDALRHLKDGKLHSPKPSLKRSLNTNMDNVISQVELSPDGLPRGWVKETKFRKSGIYKSGVRKDPYYIDPVTGYVFRSLKDTVHYINTGEISKHAFLPKNRDNSNTFSSDMEASVPNSDEEMAVPVDELPERPQSPSPQDASTQCEDVAVSVCTTQPNAKQVRKTRKGSKKVVQSVTGELPEAVKPLEGEKKKGIKDLDPTVEDPPINRTPPEPSKDKQLELVHITPKSVAKSSKRSKKRKSEVELLLENQTNIKDMNSLGRENSKPSMPDGERLKIKLEPAAAVNSLVLEDSHSLSVNHESTEEAAKYRSSQAKTQIAIGSSRRLSKRLAMLKTNQEPDVLTCDIPQQVIPSPAKDSNSNCNSCKEVKEAPQTDPVPRKQEPECMEQPADRKENSELEKLFEANPGSPVTLSLGDLWADPCFEFAFRTLTSDLPDFDDCMAIQGYFQNQLVSPQSSRPSSLDSSTPEAQDGLSKSMPAVQTKPQKDEKPSSEKVIKESSQSTRLDK</sequence>
<keyword evidence="4" id="KW-0804">Transcription</keyword>
<feature type="compositionally biased region" description="Low complexity" evidence="6">
    <location>
        <begin position="495"/>
        <end position="509"/>
    </location>
</feature>
<dbReference type="PANTHER" id="PTHR34067:SF20">
    <property type="entry name" value="OS08G0206700 PROTEIN"/>
    <property type="match status" value="1"/>
</dbReference>
<feature type="region of interest" description="Disordered" evidence="6">
    <location>
        <begin position="225"/>
        <end position="286"/>
    </location>
</feature>
<accession>A0A9D5C653</accession>
<keyword evidence="3" id="KW-0238">DNA-binding</keyword>
<proteinExistence type="predicted"/>
<feature type="compositionally biased region" description="Basic and acidic residues" evidence="6">
    <location>
        <begin position="227"/>
        <end position="241"/>
    </location>
</feature>
<keyword evidence="5" id="KW-0539">Nucleus</keyword>
<evidence type="ECO:0000256" key="2">
    <source>
        <dbReference type="ARBA" id="ARBA00023015"/>
    </source>
</evidence>
<dbReference type="Gene3D" id="3.30.890.10">
    <property type="entry name" value="Methyl-cpg-binding Protein 2, Chain A"/>
    <property type="match status" value="2"/>
</dbReference>
<gene>
    <name evidence="8" type="ORF">J5N97_023634</name>
</gene>
<protein>
    <recommendedName>
        <fullName evidence="7">MBD domain-containing protein</fullName>
    </recommendedName>
</protein>
<dbReference type="InterPro" id="IPR016177">
    <property type="entry name" value="DNA-bd_dom_sf"/>
</dbReference>
<feature type="domain" description="MBD" evidence="7">
    <location>
        <begin position="73"/>
        <end position="154"/>
    </location>
</feature>
<name>A0A9D5C653_9LILI</name>
<evidence type="ECO:0000256" key="5">
    <source>
        <dbReference type="ARBA" id="ARBA00023242"/>
    </source>
</evidence>
<evidence type="ECO:0000256" key="1">
    <source>
        <dbReference type="ARBA" id="ARBA00004123"/>
    </source>
</evidence>
<evidence type="ECO:0000313" key="9">
    <source>
        <dbReference type="Proteomes" id="UP001085076"/>
    </source>
</evidence>
<evidence type="ECO:0000259" key="7">
    <source>
        <dbReference type="PROSITE" id="PS50982"/>
    </source>
</evidence>
<dbReference type="GO" id="GO:0005634">
    <property type="term" value="C:nucleus"/>
    <property type="evidence" value="ECO:0007669"/>
    <property type="project" value="UniProtKB-SubCell"/>
</dbReference>
<feature type="compositionally biased region" description="Basic and acidic residues" evidence="6">
    <location>
        <begin position="408"/>
        <end position="437"/>
    </location>
</feature>
<comment type="caution">
    <text evidence="8">The sequence shown here is derived from an EMBL/GenBank/DDBJ whole genome shotgun (WGS) entry which is preliminary data.</text>
</comment>
<feature type="domain" description="MBD" evidence="7">
    <location>
        <begin position="1"/>
        <end position="70"/>
    </location>
</feature>
<dbReference type="PANTHER" id="PTHR34067">
    <property type="entry name" value="OS04G0193200 PROTEIN"/>
    <property type="match status" value="1"/>
</dbReference>
<feature type="region of interest" description="Disordered" evidence="6">
    <location>
        <begin position="493"/>
        <end position="549"/>
    </location>
</feature>
<evidence type="ECO:0000256" key="4">
    <source>
        <dbReference type="ARBA" id="ARBA00023163"/>
    </source>
</evidence>
<evidence type="ECO:0000256" key="6">
    <source>
        <dbReference type="SAM" id="MobiDB-lite"/>
    </source>
</evidence>
<dbReference type="EMBL" id="JAGGNH010000007">
    <property type="protein sequence ID" value="KAJ0966717.1"/>
    <property type="molecule type" value="Genomic_DNA"/>
</dbReference>
<feature type="compositionally biased region" description="Polar residues" evidence="6">
    <location>
        <begin position="540"/>
        <end position="549"/>
    </location>
</feature>
<keyword evidence="2" id="KW-0805">Transcription regulation</keyword>
<dbReference type="GO" id="GO:0003677">
    <property type="term" value="F:DNA binding"/>
    <property type="evidence" value="ECO:0007669"/>
    <property type="project" value="UniProtKB-KW"/>
</dbReference>
<feature type="region of interest" description="Disordered" evidence="6">
    <location>
        <begin position="394"/>
        <end position="437"/>
    </location>
</feature>
<dbReference type="InterPro" id="IPR038945">
    <property type="entry name" value="MBD13-like"/>
</dbReference>
<reference evidence="8" key="1">
    <citation type="submission" date="2021-03" db="EMBL/GenBank/DDBJ databases">
        <authorList>
            <person name="Li Z."/>
            <person name="Yang C."/>
        </authorList>
    </citation>
    <scope>NUCLEOTIDE SEQUENCE</scope>
    <source>
        <strain evidence="8">Dzin_1.0</strain>
        <tissue evidence="8">Leaf</tissue>
    </source>
</reference>
<dbReference type="OrthoDB" id="10072024at2759"/>
<dbReference type="SUPFAM" id="SSF54171">
    <property type="entry name" value="DNA-binding domain"/>
    <property type="match status" value="2"/>
</dbReference>
<comment type="subcellular location">
    <subcellularLocation>
        <location evidence="1">Nucleus</location>
    </subcellularLocation>
</comment>
<feature type="compositionally biased region" description="Basic and acidic residues" evidence="6">
    <location>
        <begin position="526"/>
        <end position="539"/>
    </location>
</feature>
<feature type="region of interest" description="Disordered" evidence="6">
    <location>
        <begin position="139"/>
        <end position="160"/>
    </location>
</feature>
<dbReference type="Proteomes" id="UP001085076">
    <property type="component" value="Miscellaneous, Linkage group lg07"/>
</dbReference>
<dbReference type="InterPro" id="IPR001739">
    <property type="entry name" value="Methyl_CpG_DNA-bd"/>
</dbReference>
<reference evidence="8" key="2">
    <citation type="journal article" date="2022" name="Hortic Res">
        <title>The genome of Dioscorea zingiberensis sheds light on the biosynthesis, origin and evolution of the medicinally important diosgenin saponins.</title>
        <authorList>
            <person name="Li Y."/>
            <person name="Tan C."/>
            <person name="Li Z."/>
            <person name="Guo J."/>
            <person name="Li S."/>
            <person name="Chen X."/>
            <person name="Wang C."/>
            <person name="Dai X."/>
            <person name="Yang H."/>
            <person name="Song W."/>
            <person name="Hou L."/>
            <person name="Xu J."/>
            <person name="Tong Z."/>
            <person name="Xu A."/>
            <person name="Yuan X."/>
            <person name="Wang W."/>
            <person name="Yang Q."/>
            <person name="Chen L."/>
            <person name="Sun Z."/>
            <person name="Wang K."/>
            <person name="Pan B."/>
            <person name="Chen J."/>
            <person name="Bao Y."/>
            <person name="Liu F."/>
            <person name="Qi X."/>
            <person name="Gang D.R."/>
            <person name="Wen J."/>
            <person name="Li J."/>
        </authorList>
    </citation>
    <scope>NUCLEOTIDE SEQUENCE</scope>
    <source>
        <strain evidence="8">Dzin_1.0</strain>
    </source>
</reference>
<evidence type="ECO:0000313" key="8">
    <source>
        <dbReference type="EMBL" id="KAJ0966717.1"/>
    </source>
</evidence>
<dbReference type="AlphaFoldDB" id="A0A9D5C653"/>
<organism evidence="8 9">
    <name type="scientific">Dioscorea zingiberensis</name>
    <dbReference type="NCBI Taxonomy" id="325984"/>
    <lineage>
        <taxon>Eukaryota</taxon>
        <taxon>Viridiplantae</taxon>
        <taxon>Streptophyta</taxon>
        <taxon>Embryophyta</taxon>
        <taxon>Tracheophyta</taxon>
        <taxon>Spermatophyta</taxon>
        <taxon>Magnoliopsida</taxon>
        <taxon>Liliopsida</taxon>
        <taxon>Dioscoreales</taxon>
        <taxon>Dioscoreaceae</taxon>
        <taxon>Dioscorea</taxon>
    </lineage>
</organism>
<dbReference type="PROSITE" id="PS50982">
    <property type="entry name" value="MBD"/>
    <property type="match status" value="2"/>
</dbReference>